<gene>
    <name evidence="8" type="ORF">EVOR1521_LOCUS15069</name>
</gene>
<dbReference type="SMART" id="SM00282">
    <property type="entry name" value="LamG"/>
    <property type="match status" value="2"/>
</dbReference>
<evidence type="ECO:0000256" key="4">
    <source>
        <dbReference type="SAM" id="Coils"/>
    </source>
</evidence>
<evidence type="ECO:0000313" key="9">
    <source>
        <dbReference type="Proteomes" id="UP001178507"/>
    </source>
</evidence>
<feature type="region of interest" description="Disordered" evidence="5">
    <location>
        <begin position="2130"/>
        <end position="2163"/>
    </location>
</feature>
<dbReference type="Pfam" id="PF13385">
    <property type="entry name" value="Laminin_G_3"/>
    <property type="match status" value="2"/>
</dbReference>
<dbReference type="PROSITE" id="PS50025">
    <property type="entry name" value="LAM_G_DOMAIN"/>
    <property type="match status" value="2"/>
</dbReference>
<evidence type="ECO:0000259" key="7">
    <source>
        <dbReference type="PROSITE" id="PS50025"/>
    </source>
</evidence>
<dbReference type="Gene3D" id="2.60.120.200">
    <property type="match status" value="2"/>
</dbReference>
<dbReference type="EMBL" id="CAUJNA010001879">
    <property type="protein sequence ID" value="CAJ1389456.1"/>
    <property type="molecule type" value="Genomic_DNA"/>
</dbReference>
<accession>A0AA36ILB2</accession>
<evidence type="ECO:0000256" key="3">
    <source>
        <dbReference type="ARBA" id="ARBA00023157"/>
    </source>
</evidence>
<feature type="signal peptide" evidence="6">
    <location>
        <begin position="1"/>
        <end position="17"/>
    </location>
</feature>
<sequence>MSRPLRLLLGQLFMVLAFKFDLNHDGAKNKGPDGSSEEVMPHWHPECGSENLPQETIALIEVEELSTTQAGENPPPPAGFSDAVSIYEDEHILELKAAPALVQRSYRRRISRRREYSLCLEGFERDDYEEFVSKDLKPRARDKGVKDDPPGFKDIADYSSEGIGARMYEITLDQVVTSAFFEMMQWQSTSAQLWVKAACDSSDMKASLSCHEVSAELIDASSARQFTEDVLIDDCQLLWQTQPLTVMEAMKGMMDRPKFLETKLKQVKQNMWFRTLYPVGAKICAFCAYTSTCKATKWKEVHYQKVQGTPFPTRFRLDHEASKRRCLALPGCGFVACDRSLGNCELHLKESLDMLQPGGDRTLLIREDPDYSAVSAVSSSAEQDAEVFLQNMCPWFMDETLFIENGQATLPNPSCKVTREHEVLACSELQSLRKEACAAGLMFTANQRRDLAVSQMQQAHTRAISRRVSLFDRIMKIVNVVAVVVSVAISLVPGLQAVGAAAMGGLKALAVAGKFASMASKALSMASKVMKVVGKVGKLVSKVWNKVGPTLKKVAQKASQHLKKALKKLDKFKDYAENVQDWAKEKWETVKGHLEKVYQFGKETWEKYGAQFKAGNLSQLSSLIKNLTANISMDNVSQVAQSVMSETSGETSEESVAIQRDRYAEGQEIMHFGVHYWVYQKDITHYATRYTHSKYMECSWPGAWYRALEDFGAAPQPRYSKTWMISEDQLSGRRRRAKWVGRPADDQDRRYYEMSMSHHNKFLESGANSIFANYRSLRASCKEPGSMFAEDLVTKLFPSGSPEPLDEEHAADMVQVKQDLLSAGETATQAVCMQLEVRLCDAGTLAADRDVDQAAFLAQLEAEEREKQTAEIKDEIKAQAEALKKEIAESQAAVQQGIVEATASMEQAVDKSAEKTQELMAQKHGETRALVMEEGKDTRRAITKSTEEIRAAMGAMDRNLQSSISNLGNKVLQESQRSTAQVLGGIKQTREALSSKMTAITGQIQDLSGDVKVMKKEVTEAVKDTGDMLMNRIRRTEEQLKSDIQDVERQVVARTDLIMDQLEDGVESLSRQMQAFEDKMDSDLAKVQNQQAVMTDMLVANAMRMDELHEAMEGALDLAEEHQLEYLSMHLAQAMLGVKSAFSSAFDLAQNVERAKIAYGRAVSNYTWCQVPWPRVVEAKNQMTVAKALLTHEELLPIFKKARDAFVAVAEVLTKGRVLRRLMEKAVLEIQAAEVKKAARHICRDYLGPESLKAVGQVLKASVVKTLKAVTEQLDQAYNWLQWTQSICRPYGATLGKKSQEMIWGAWHSIVGEVAKVLRALELPTKDPSHELLLLYHKLLGRVLPELCPVPTSCTSAILSVSPGAVTTSLVTWDDIALPTGKLLVVVEQPQSLLLEDGVHSGWEIDIRKPMPATIEGVDSQLPQRVFGCLLDKSSNGYVAVRPQDAKAAALPDRGFCFCAGSVGADGNVSAACRHRGEACKEGSDVALDLWSPVRRALPLPDFDVWTERYKELRSGLCGDGKVDDWEACDDGNAQGGDGCGSDCRRISAGFTCEAGKPCFTTCGDGILAGQEDCDDGNVASGDGCSENCVLETFCTRKDPNLQVFRLTKKNHSVLSSQLQRSLEEPVMHAANAAGTLHAAVPVLTGSVSCAHFDCPAGCSAQPWPESILCGGDKCDNSDVSRCCLCESRGQRSVKGLGMEPCFSWQVDDSGSVPSVEEVVSACGGKRGYILAAIKDGKFLARHELLLPRGTFLKEALEQGGTFPVSSQLLSLSLKVKKLPGGGTRFGYYCAGSGADCQLWQVTLGANSSQLSREAMPFAASQRGGNRVREAQEGTVLAMYKVGDPSKWWDCKAESQEPRCGDGLVSGLEECELEKPGCSVTCEVEEGWTCGLHSCEPLCGDGVTQTGEVCDDGSNDQYGGCSNDCSFPTRRDYLAFHHGCEGPEDYAIKIQEMRRPDVTACRRLCTANEDCSAAEWRDDRGVGGCRHFVGRVPAAFGHDGQDTGAACLVKVKYALFAANIKSAKQARARCAAEGLEAFSLTNAAELKAASDFLSDVELQGDAGVPIAWGAGGAFYDLAGDPYKVDSILREAGYTDAEPGFVGFDQSYRLKHISVSSAVICEARHLLTTTTTSTTTTTTSTSTTSTSTTSTSTTSTSTSTSTLTTTAPLGFPTRSWFSAGSGKSGYLKLGGEASSAFKSMMSGDELSVELMFRLLEKPNIDHSIVMGTSVNPPMQGDVTFSVTVRSHHGELNVVFAGNNDYHHLMSHRGVCDGKWHHLVLLVRKSARKVFLYVDGQSVLTQSNLRTGIATATKYGTDFILGTGSKDCGRWCHGHPGYKQNAHFARLQFWKRALSGQELGPNRPSTCDKADLVSAYELDGSYGDGVGSNPDFVNSQGQFVSDLYDISKVCLYTQALPTHSWFSAGSGKSGYLKLGGEASSAFKSLMSGDELSLELMFRLLEKPNIDHSIVMGTSVNPPMQGDVTFSVTVRSHHGELNVVFAGNNDYQHLMSHRGVCDGKWHHLVLLVRKSARKVFLYVDGQSVLTQSNLRTGIATATEYGTDLILGTGSKDCGRWCHGHPGYKQNAHFARLQFWKRALSGQELGPNLPSTCDKAGLVSAYPLNNDYRDAIGDNPDFVNAQGKFMSDIYDTTKVCL</sequence>
<dbReference type="InterPro" id="IPR013320">
    <property type="entry name" value="ConA-like_dom_sf"/>
</dbReference>
<feature type="domain" description="Laminin G" evidence="7">
    <location>
        <begin position="2175"/>
        <end position="2365"/>
    </location>
</feature>
<feature type="region of interest" description="Disordered" evidence="5">
    <location>
        <begin position="29"/>
        <end position="48"/>
    </location>
</feature>
<dbReference type="NCBIfam" id="TIGR02232">
    <property type="entry name" value="myxo_disulf_rpt"/>
    <property type="match status" value="3"/>
</dbReference>
<dbReference type="InterPro" id="IPR011936">
    <property type="entry name" value="Myxo_disulph_rpt"/>
</dbReference>
<feature type="coiled-coil region" evidence="4">
    <location>
        <begin position="1030"/>
        <end position="1125"/>
    </location>
</feature>
<feature type="chain" id="PRO_5041361491" description="Laminin G domain-containing protein" evidence="6">
    <location>
        <begin position="18"/>
        <end position="2653"/>
    </location>
</feature>
<evidence type="ECO:0000256" key="5">
    <source>
        <dbReference type="SAM" id="MobiDB-lite"/>
    </source>
</evidence>
<keyword evidence="4" id="KW-0175">Coiled coil</keyword>
<dbReference type="PANTHER" id="PTHR39767:SF2">
    <property type="entry name" value="CHROMOSOME UNDETERMINED SCAFFOLD_1, WHOLE GENOME SHOTGUN SEQUENCE"/>
    <property type="match status" value="1"/>
</dbReference>
<protein>
    <recommendedName>
        <fullName evidence="7">Laminin G domain-containing protein</fullName>
    </recommendedName>
</protein>
<evidence type="ECO:0000256" key="2">
    <source>
        <dbReference type="ARBA" id="ARBA00022737"/>
    </source>
</evidence>
<dbReference type="PANTHER" id="PTHR39767">
    <property type="entry name" value="CALCIUM/CALMODULIN-BINDING MEMBRANE PROTEIN PCM4-RELATED"/>
    <property type="match status" value="1"/>
</dbReference>
<evidence type="ECO:0000256" key="6">
    <source>
        <dbReference type="SAM" id="SignalP"/>
    </source>
</evidence>
<keyword evidence="3" id="KW-1015">Disulfide bond</keyword>
<evidence type="ECO:0000256" key="1">
    <source>
        <dbReference type="ARBA" id="ARBA00022729"/>
    </source>
</evidence>
<reference evidence="8" key="1">
    <citation type="submission" date="2023-08" db="EMBL/GenBank/DDBJ databases">
        <authorList>
            <person name="Chen Y."/>
            <person name="Shah S."/>
            <person name="Dougan E. K."/>
            <person name="Thang M."/>
            <person name="Chan C."/>
        </authorList>
    </citation>
    <scope>NUCLEOTIDE SEQUENCE</scope>
</reference>
<keyword evidence="9" id="KW-1185">Reference proteome</keyword>
<dbReference type="SUPFAM" id="SSF49899">
    <property type="entry name" value="Concanavalin A-like lectins/glucanases"/>
    <property type="match status" value="2"/>
</dbReference>
<dbReference type="Pfam" id="PF13948">
    <property type="entry name" value="DUF4215"/>
    <property type="match status" value="2"/>
</dbReference>
<proteinExistence type="predicted"/>
<feature type="coiled-coil region" evidence="4">
    <location>
        <begin position="866"/>
        <end position="893"/>
    </location>
</feature>
<keyword evidence="2" id="KW-0677">Repeat</keyword>
<feature type="domain" description="Laminin G" evidence="7">
    <location>
        <begin position="2419"/>
        <end position="2609"/>
    </location>
</feature>
<name>A0AA36ILB2_9DINO</name>
<evidence type="ECO:0000313" key="8">
    <source>
        <dbReference type="EMBL" id="CAJ1389456.1"/>
    </source>
</evidence>
<keyword evidence="1 6" id="KW-0732">Signal</keyword>
<organism evidence="8 9">
    <name type="scientific">Effrenium voratum</name>
    <dbReference type="NCBI Taxonomy" id="2562239"/>
    <lineage>
        <taxon>Eukaryota</taxon>
        <taxon>Sar</taxon>
        <taxon>Alveolata</taxon>
        <taxon>Dinophyceae</taxon>
        <taxon>Suessiales</taxon>
        <taxon>Symbiodiniaceae</taxon>
        <taxon>Effrenium</taxon>
    </lineage>
</organism>
<dbReference type="InterPro" id="IPR001791">
    <property type="entry name" value="Laminin_G"/>
</dbReference>
<comment type="caution">
    <text evidence="8">The sequence shown here is derived from an EMBL/GenBank/DDBJ whole genome shotgun (WGS) entry which is preliminary data.</text>
</comment>
<dbReference type="Proteomes" id="UP001178507">
    <property type="component" value="Unassembled WGS sequence"/>
</dbReference>